<evidence type="ECO:0000313" key="5">
    <source>
        <dbReference type="Proteomes" id="UP000471031"/>
    </source>
</evidence>
<dbReference type="Proteomes" id="UP000471031">
    <property type="component" value="Unassembled WGS sequence"/>
</dbReference>
<keyword evidence="2" id="KW-0067">ATP-binding</keyword>
<evidence type="ECO:0000256" key="1">
    <source>
        <dbReference type="PIRSR" id="PIRSR640198-1"/>
    </source>
</evidence>
<feature type="binding site" evidence="2">
    <location>
        <begin position="238"/>
        <end position="239"/>
    </location>
    <ligand>
        <name>ATP</name>
        <dbReference type="ChEBI" id="CHEBI:30616"/>
    </ligand>
</feature>
<organism evidence="4 5">
    <name type="scientific">Heliomicrobium gestii</name>
    <name type="common">Heliobacterium gestii</name>
    <dbReference type="NCBI Taxonomy" id="2699"/>
    <lineage>
        <taxon>Bacteria</taxon>
        <taxon>Bacillati</taxon>
        <taxon>Bacillota</taxon>
        <taxon>Clostridia</taxon>
        <taxon>Eubacteriales</taxon>
        <taxon>Heliobacteriaceae</taxon>
        <taxon>Heliomicrobium</taxon>
    </lineage>
</organism>
<accession>A0A845LLV5</accession>
<dbReference type="PANTHER" id="PTHR13504">
    <property type="entry name" value="FIDO DOMAIN-CONTAINING PROTEIN DDB_G0283145"/>
    <property type="match status" value="1"/>
</dbReference>
<dbReference type="InterPro" id="IPR003812">
    <property type="entry name" value="Fido"/>
</dbReference>
<dbReference type="PROSITE" id="PS51459">
    <property type="entry name" value="FIDO"/>
    <property type="match status" value="1"/>
</dbReference>
<evidence type="ECO:0000313" key="4">
    <source>
        <dbReference type="EMBL" id="MZP44353.1"/>
    </source>
</evidence>
<comment type="caution">
    <text evidence="4">The sequence shown here is derived from an EMBL/GenBank/DDBJ whole genome shotgun (WGS) entry which is preliminary data.</text>
</comment>
<keyword evidence="5" id="KW-1185">Reference proteome</keyword>
<dbReference type="PANTHER" id="PTHR13504:SF33">
    <property type="entry name" value="FIC FAMILY PROTEIN"/>
    <property type="match status" value="1"/>
</dbReference>
<dbReference type="Gene3D" id="1.10.3290.10">
    <property type="entry name" value="Fido-like domain"/>
    <property type="match status" value="1"/>
</dbReference>
<dbReference type="SUPFAM" id="SSF140931">
    <property type="entry name" value="Fic-like"/>
    <property type="match status" value="1"/>
</dbReference>
<proteinExistence type="predicted"/>
<feature type="active site" evidence="1">
    <location>
        <position position="196"/>
    </location>
</feature>
<dbReference type="InterPro" id="IPR036597">
    <property type="entry name" value="Fido-like_dom_sf"/>
</dbReference>
<reference evidence="4 5" key="1">
    <citation type="submission" date="2020-01" db="EMBL/GenBank/DDBJ databases">
        <title>Whole genome sequence of Heliobacterium gestii DSM 11169.</title>
        <authorList>
            <person name="Kyndt J.A."/>
            <person name="Meyer T.E."/>
        </authorList>
    </citation>
    <scope>NUCLEOTIDE SEQUENCE [LARGE SCALE GENOMIC DNA]</scope>
    <source>
        <strain evidence="4 5">DSM 11169</strain>
    </source>
</reference>
<dbReference type="OrthoDB" id="9813719at2"/>
<feature type="binding site" evidence="2">
    <location>
        <begin position="200"/>
        <end position="207"/>
    </location>
    <ligand>
        <name>ATP</name>
        <dbReference type="ChEBI" id="CHEBI:30616"/>
    </ligand>
</feature>
<evidence type="ECO:0000256" key="2">
    <source>
        <dbReference type="PIRSR" id="PIRSR640198-2"/>
    </source>
</evidence>
<dbReference type="AlphaFoldDB" id="A0A845LLV5"/>
<dbReference type="InterPro" id="IPR040198">
    <property type="entry name" value="Fido_containing"/>
</dbReference>
<evidence type="ECO:0000259" key="3">
    <source>
        <dbReference type="PROSITE" id="PS51459"/>
    </source>
</evidence>
<keyword evidence="2" id="KW-0547">Nucleotide-binding</keyword>
<sequence length="352" mass="40790">MMSFRNEKLERASWPNSVISLLTRIAEYKGKQALFERQIPEILKAMKETAVIQSTEASNRIEGIYVSTRRITALVQEKSEPKNRSEAEVAGYRDVLKLIHESAPYIPVNENVIHQFHRDLMNYATGAGGSWKASENYIRETLPSGETRVRFQTVPAVMTPDAMKELTERYEQVKNQGTVNELLIMAAYVLDFLCVHPFPDGNGRMARLLTLLLLYRSGYEVGRYISLEKVIEEDKEHYYDALHRSSLGWHEGRHVLLPWTEFFLSMLLKAYQRFEERVGVVSEANRKRGWKEEKVQEVVLAMLADFSFSDIQERCPGISRPTIQKVLNRLARQDVIVCIEYGRNARWRKIIM</sequence>
<feature type="domain" description="Fido" evidence="3">
    <location>
        <begin position="108"/>
        <end position="265"/>
    </location>
</feature>
<dbReference type="Pfam" id="PF02661">
    <property type="entry name" value="Fic"/>
    <property type="match status" value="1"/>
</dbReference>
<gene>
    <name evidence="4" type="ORF">GTO89_15070</name>
</gene>
<protein>
    <submittedName>
        <fullName evidence="4">Cell filamentation protein Fic</fullName>
    </submittedName>
</protein>
<dbReference type="GO" id="GO:0005524">
    <property type="term" value="F:ATP binding"/>
    <property type="evidence" value="ECO:0007669"/>
    <property type="project" value="UniProtKB-KW"/>
</dbReference>
<dbReference type="EMBL" id="WXEX01000015">
    <property type="protein sequence ID" value="MZP44353.1"/>
    <property type="molecule type" value="Genomic_DNA"/>
</dbReference>
<name>A0A845LLV5_HELGE</name>
<dbReference type="RefSeq" id="WP_161262923.1">
    <property type="nucleotide sequence ID" value="NZ_JAFBDC010000015.1"/>
</dbReference>